<sequence>MENDLIKEHHVLILGALKKCHVTTYHPLFEDYLQIARWTLIETHRRFIEEDTEMSTFNQYVYQRIYWKITDEIRKERLNTERQENSSSDDTLLQLPDKEADDLLEVKELLEKISPLLTDIERCFLEDAYIHDLSILEIAKKNKTSRNTVYKCRNRVALKVIKFLNT</sequence>
<keyword evidence="4" id="KW-1185">Reference proteome</keyword>
<dbReference type="EMBL" id="CP049887">
    <property type="protein sequence ID" value="QIL47411.1"/>
    <property type="molecule type" value="Genomic_DNA"/>
</dbReference>
<evidence type="ECO:0000313" key="4">
    <source>
        <dbReference type="Proteomes" id="UP000501747"/>
    </source>
</evidence>
<dbReference type="Proteomes" id="UP000501747">
    <property type="component" value="Chromosome"/>
</dbReference>
<dbReference type="InterPro" id="IPR036388">
    <property type="entry name" value="WH-like_DNA-bd_sf"/>
</dbReference>
<gene>
    <name evidence="3" type="ORF">G7082_02115</name>
</gene>
<evidence type="ECO:0000256" key="1">
    <source>
        <dbReference type="ARBA" id="ARBA00008720"/>
    </source>
</evidence>
<dbReference type="NCBIfam" id="TIGR02937">
    <property type="entry name" value="sigma70-ECF"/>
    <property type="match status" value="1"/>
</dbReference>
<evidence type="ECO:0000313" key="3">
    <source>
        <dbReference type="EMBL" id="QIL47411.1"/>
    </source>
</evidence>
<proteinExistence type="inferred from homology"/>
<dbReference type="InterPro" id="IPR007394">
    <property type="entry name" value="UPF0122"/>
</dbReference>
<dbReference type="AlphaFoldDB" id="A0A6G8AQR4"/>
<comment type="function">
    <text evidence="2">Might take part in the signal recognition particle (SRP) pathway. This is inferred from the conservation of its genetic proximity to ftsY/ffh. May be a regulatory protein.</text>
</comment>
<evidence type="ECO:0000256" key="2">
    <source>
        <dbReference type="ARBA" id="ARBA00024764"/>
    </source>
</evidence>
<reference evidence="3 4" key="1">
    <citation type="submission" date="2020-03" db="EMBL/GenBank/DDBJ databases">
        <title>Vagococcus sp. nov., isolated from beetles.</title>
        <authorList>
            <person name="Hyun D.-W."/>
            <person name="Bae J.-W."/>
        </authorList>
    </citation>
    <scope>NUCLEOTIDE SEQUENCE [LARGE SCALE GENOMIC DNA]</scope>
    <source>
        <strain evidence="3 4">HDW17B</strain>
    </source>
</reference>
<dbReference type="GO" id="GO:0006352">
    <property type="term" value="P:DNA-templated transcription initiation"/>
    <property type="evidence" value="ECO:0007669"/>
    <property type="project" value="InterPro"/>
</dbReference>
<comment type="similarity">
    <text evidence="1">Belongs to the UPF0122 family.</text>
</comment>
<dbReference type="RefSeq" id="WP_166033521.1">
    <property type="nucleotide sequence ID" value="NZ_CP049887.1"/>
</dbReference>
<dbReference type="Pfam" id="PF04297">
    <property type="entry name" value="UPF0122"/>
    <property type="match status" value="1"/>
</dbReference>
<name>A0A6G8AQR4_9ENTE</name>
<accession>A0A6G8AQR4</accession>
<organism evidence="3 4">
    <name type="scientific">Vagococcus hydrophili</name>
    <dbReference type="NCBI Taxonomy" id="2714947"/>
    <lineage>
        <taxon>Bacteria</taxon>
        <taxon>Bacillati</taxon>
        <taxon>Bacillota</taxon>
        <taxon>Bacilli</taxon>
        <taxon>Lactobacillales</taxon>
        <taxon>Enterococcaceae</taxon>
        <taxon>Vagococcus</taxon>
    </lineage>
</organism>
<dbReference type="InterPro" id="IPR014284">
    <property type="entry name" value="RNA_pol_sigma-70_dom"/>
</dbReference>
<dbReference type="InterPro" id="IPR013324">
    <property type="entry name" value="RNA_pol_sigma_r3/r4-like"/>
</dbReference>
<dbReference type="SUPFAM" id="SSF88659">
    <property type="entry name" value="Sigma3 and sigma4 domains of RNA polymerase sigma factors"/>
    <property type="match status" value="1"/>
</dbReference>
<dbReference type="Gene3D" id="1.10.10.10">
    <property type="entry name" value="Winged helix-like DNA-binding domain superfamily/Winged helix DNA-binding domain"/>
    <property type="match status" value="1"/>
</dbReference>
<dbReference type="KEGG" id="vhy:G7082_02115"/>
<dbReference type="GO" id="GO:0003700">
    <property type="term" value="F:DNA-binding transcription factor activity"/>
    <property type="evidence" value="ECO:0007669"/>
    <property type="project" value="InterPro"/>
</dbReference>
<protein>
    <submittedName>
        <fullName evidence="3">Sigma-70 family RNA polymerase sigma factor</fullName>
    </submittedName>
</protein>